<evidence type="ECO:0000256" key="13">
    <source>
        <dbReference type="ARBA" id="ARBA00023136"/>
    </source>
</evidence>
<protein>
    <recommendedName>
        <fullName evidence="5 16">Diacylglycerol O-acyltransferase</fullName>
        <ecNumber evidence="5 16">2.3.1.20</ecNumber>
    </recommendedName>
</protein>
<comment type="similarity">
    <text evidence="4 16">Belongs to the diacylglycerol acyltransferase family.</text>
</comment>
<dbReference type="PANTHER" id="PTHR12317:SF0">
    <property type="entry name" value="ACYLTRANSFERASE"/>
    <property type="match status" value="1"/>
</dbReference>
<keyword evidence="6 16" id="KW-0444">Lipid biosynthesis</keyword>
<evidence type="ECO:0000256" key="15">
    <source>
        <dbReference type="ARBA" id="ARBA00048109"/>
    </source>
</evidence>
<evidence type="ECO:0000256" key="8">
    <source>
        <dbReference type="ARBA" id="ARBA00022692"/>
    </source>
</evidence>
<evidence type="ECO:0000256" key="7">
    <source>
        <dbReference type="ARBA" id="ARBA00022679"/>
    </source>
</evidence>
<evidence type="ECO:0000313" key="17">
    <source>
        <dbReference type="EMBL" id="KXS19405.1"/>
    </source>
</evidence>
<keyword evidence="14 16" id="KW-0012">Acyltransferase</keyword>
<dbReference type="GO" id="GO:0019432">
    <property type="term" value="P:triglyceride biosynthetic process"/>
    <property type="evidence" value="ECO:0007669"/>
    <property type="project" value="UniProtKB-UniRule"/>
</dbReference>
<evidence type="ECO:0000256" key="10">
    <source>
        <dbReference type="ARBA" id="ARBA00022824"/>
    </source>
</evidence>
<keyword evidence="18" id="KW-1185">Reference proteome</keyword>
<dbReference type="EC" id="2.3.1.20" evidence="5 16"/>
<evidence type="ECO:0000256" key="12">
    <source>
        <dbReference type="ARBA" id="ARBA00023098"/>
    </source>
</evidence>
<dbReference type="GO" id="GO:0005789">
    <property type="term" value="C:endoplasmic reticulum membrane"/>
    <property type="evidence" value="ECO:0007669"/>
    <property type="project" value="UniProtKB-SubCell"/>
</dbReference>
<accession>A0A139ASE2</accession>
<evidence type="ECO:0000256" key="4">
    <source>
        <dbReference type="ARBA" id="ARBA00005420"/>
    </source>
</evidence>
<comment type="function">
    <text evidence="16">Catalyzes the terminal and only committed step in triacylglycerol synthesis by using diacylglycerol and fatty acyl CoA as substrates.</text>
</comment>
<keyword evidence="9" id="KW-0319">Glycerol metabolism</keyword>
<keyword evidence="7" id="KW-0808">Transferase</keyword>
<dbReference type="UniPathway" id="UPA00282"/>
<evidence type="ECO:0000256" key="5">
    <source>
        <dbReference type="ARBA" id="ARBA00013244"/>
    </source>
</evidence>
<gene>
    <name evidence="17" type="ORF">M427DRAFT_108777</name>
</gene>
<comment type="subcellular location">
    <subcellularLocation>
        <location evidence="1 16">Endoplasmic reticulum membrane</location>
        <topology evidence="1 16">Multi-pass membrane protein</topology>
    </subcellularLocation>
</comment>
<comment type="pathway">
    <text evidence="3">Lipid metabolism.</text>
</comment>
<evidence type="ECO:0000313" key="18">
    <source>
        <dbReference type="Proteomes" id="UP000070544"/>
    </source>
</evidence>
<evidence type="ECO:0000256" key="11">
    <source>
        <dbReference type="ARBA" id="ARBA00022989"/>
    </source>
</evidence>
<keyword evidence="12 16" id="KW-0443">Lipid metabolism</keyword>
<keyword evidence="11 16" id="KW-1133">Transmembrane helix</keyword>
<evidence type="ECO:0000256" key="1">
    <source>
        <dbReference type="ARBA" id="ARBA00004477"/>
    </source>
</evidence>
<evidence type="ECO:0000256" key="2">
    <source>
        <dbReference type="ARBA" id="ARBA00004771"/>
    </source>
</evidence>
<sequence length="338" mass="38968">MATQTPQPQEPEKVKWAPLSVPIERRVQTLAVLFWALQFFIILGAFFLLALFPSTWPVLIPYVCWVVFIDRAERKGGRRVEALRNMPIWTWFVDYFPIRLHKTADVPPTRPYIFGYHPHGVISLGAWGNFATNATGFSKLFPGIKLHLCTLDPNFRWPFTREYLLGMGLVSVDRKSLEYVLHKGESAMIVIGGAEEAAKARPFTNDLVLGRRFGFVKLALRYGAWLVPVFSFGEGDIWDIKESETGDKISHWTKKYFGVTLPLIFGRGVFNYNYGIMPYRRAINTVVGEPLEMPHIPEPTEEQVREHHDRYVAALKKVWDANKDVYAKQRRRSLRLVE</sequence>
<reference evidence="17 18" key="1">
    <citation type="journal article" date="2015" name="Genome Biol. Evol.">
        <title>Phylogenomic analyses indicate that early fungi evolved digesting cell walls of algal ancestors of land plants.</title>
        <authorList>
            <person name="Chang Y."/>
            <person name="Wang S."/>
            <person name="Sekimoto S."/>
            <person name="Aerts A.L."/>
            <person name="Choi C."/>
            <person name="Clum A."/>
            <person name="LaButti K.M."/>
            <person name="Lindquist E.A."/>
            <person name="Yee Ngan C."/>
            <person name="Ohm R.A."/>
            <person name="Salamov A.A."/>
            <person name="Grigoriev I.V."/>
            <person name="Spatafora J.W."/>
            <person name="Berbee M.L."/>
        </authorList>
    </citation>
    <scope>NUCLEOTIDE SEQUENCE [LARGE SCALE GENOMIC DNA]</scope>
    <source>
        <strain evidence="17 18">JEL478</strain>
    </source>
</reference>
<evidence type="ECO:0000256" key="6">
    <source>
        <dbReference type="ARBA" id="ARBA00022516"/>
    </source>
</evidence>
<evidence type="ECO:0000256" key="3">
    <source>
        <dbReference type="ARBA" id="ARBA00005189"/>
    </source>
</evidence>
<keyword evidence="13 16" id="KW-0472">Membrane</keyword>
<dbReference type="OMA" id="IMGVACT"/>
<organism evidence="17 18">
    <name type="scientific">Gonapodya prolifera (strain JEL478)</name>
    <name type="common">Monoblepharis prolifera</name>
    <dbReference type="NCBI Taxonomy" id="1344416"/>
    <lineage>
        <taxon>Eukaryota</taxon>
        <taxon>Fungi</taxon>
        <taxon>Fungi incertae sedis</taxon>
        <taxon>Chytridiomycota</taxon>
        <taxon>Chytridiomycota incertae sedis</taxon>
        <taxon>Monoblepharidomycetes</taxon>
        <taxon>Monoblepharidales</taxon>
        <taxon>Gonapodyaceae</taxon>
        <taxon>Gonapodya</taxon>
    </lineage>
</organism>
<comment type="catalytic activity">
    <reaction evidence="15 16">
        <text>an acyl-CoA + a 1,2-diacyl-sn-glycerol = a triacyl-sn-glycerol + CoA</text>
        <dbReference type="Rhea" id="RHEA:10868"/>
        <dbReference type="ChEBI" id="CHEBI:17815"/>
        <dbReference type="ChEBI" id="CHEBI:57287"/>
        <dbReference type="ChEBI" id="CHEBI:58342"/>
        <dbReference type="ChEBI" id="CHEBI:64615"/>
        <dbReference type="EC" id="2.3.1.20"/>
    </reaction>
</comment>
<evidence type="ECO:0000256" key="14">
    <source>
        <dbReference type="ARBA" id="ARBA00023315"/>
    </source>
</evidence>
<comment type="pathway">
    <text evidence="2 16">Glycerolipid metabolism; triacylglycerol biosynthesis.</text>
</comment>
<dbReference type="GO" id="GO:0004144">
    <property type="term" value="F:diacylglycerol O-acyltransferase activity"/>
    <property type="evidence" value="ECO:0007669"/>
    <property type="project" value="UniProtKB-UniRule"/>
</dbReference>
<dbReference type="Pfam" id="PF03982">
    <property type="entry name" value="DAGAT"/>
    <property type="match status" value="1"/>
</dbReference>
<keyword evidence="8 16" id="KW-0812">Transmembrane</keyword>
<dbReference type="EMBL" id="KQ965738">
    <property type="protein sequence ID" value="KXS19405.1"/>
    <property type="molecule type" value="Genomic_DNA"/>
</dbReference>
<dbReference type="OrthoDB" id="264532at2759"/>
<proteinExistence type="inferred from homology"/>
<feature type="transmembrane region" description="Helical" evidence="16">
    <location>
        <begin position="30"/>
        <end position="49"/>
    </location>
</feature>
<dbReference type="AlphaFoldDB" id="A0A139ASE2"/>
<evidence type="ECO:0000256" key="16">
    <source>
        <dbReference type="RuleBase" id="RU367023"/>
    </source>
</evidence>
<dbReference type="PANTHER" id="PTHR12317">
    <property type="entry name" value="DIACYLGLYCEROL O-ACYLTRANSFERASE"/>
    <property type="match status" value="1"/>
</dbReference>
<dbReference type="InterPro" id="IPR007130">
    <property type="entry name" value="DAGAT"/>
</dbReference>
<dbReference type="GO" id="GO:0006071">
    <property type="term" value="P:glycerol metabolic process"/>
    <property type="evidence" value="ECO:0007669"/>
    <property type="project" value="UniProtKB-UniRule"/>
</dbReference>
<dbReference type="CDD" id="cd07987">
    <property type="entry name" value="LPLAT_MGAT-like"/>
    <property type="match status" value="1"/>
</dbReference>
<dbReference type="Proteomes" id="UP000070544">
    <property type="component" value="Unassembled WGS sequence"/>
</dbReference>
<dbReference type="STRING" id="1344416.A0A139ASE2"/>
<comment type="caution">
    <text evidence="16">Lacks conserved residue(s) required for the propagation of feature annotation.</text>
</comment>
<keyword evidence="10 16" id="KW-0256">Endoplasmic reticulum</keyword>
<name>A0A139ASE2_GONPJ</name>
<evidence type="ECO:0000256" key="9">
    <source>
        <dbReference type="ARBA" id="ARBA00022798"/>
    </source>
</evidence>